<accession>A0ABC8KA44</accession>
<name>A0ABC8KA44_ERUVS</name>
<dbReference type="PANTHER" id="PTHR31366">
    <property type="entry name" value="UPF0739 PROTEIN C1ORF74"/>
    <property type="match status" value="1"/>
</dbReference>
<sequence length="238" mass="26985">MEIPSSDEILECMSSCLSQIKWRLKLSSKRRLEIDVLALCTGMRPVVMIDYGGKLPELQDRLLSLLELLHEALPIFKSLRVMVIEDMIYLINVTRLVKWLSSETELFFVELEQDPPQMVEQSKECSLGMELKLIQKLFSSTFPLDGGNNDTKIALDEAKSSQSSLFIDLSCCLRDTKVTIPTLNGSSRNGTSGEDSHLEELTRCFLEFCFVKANNAEVSETVRFQRFGSADLSECLRR</sequence>
<organism evidence="1 2">
    <name type="scientific">Eruca vesicaria subsp. sativa</name>
    <name type="common">Garden rocket</name>
    <name type="synonym">Eruca sativa</name>
    <dbReference type="NCBI Taxonomy" id="29727"/>
    <lineage>
        <taxon>Eukaryota</taxon>
        <taxon>Viridiplantae</taxon>
        <taxon>Streptophyta</taxon>
        <taxon>Embryophyta</taxon>
        <taxon>Tracheophyta</taxon>
        <taxon>Spermatophyta</taxon>
        <taxon>Magnoliopsida</taxon>
        <taxon>eudicotyledons</taxon>
        <taxon>Gunneridae</taxon>
        <taxon>Pentapetalae</taxon>
        <taxon>rosids</taxon>
        <taxon>malvids</taxon>
        <taxon>Brassicales</taxon>
        <taxon>Brassicaceae</taxon>
        <taxon>Brassiceae</taxon>
        <taxon>Eruca</taxon>
    </lineage>
</organism>
<dbReference type="PANTHER" id="PTHR31366:SF2">
    <property type="entry name" value="UPF0739 PROTEIN C1ORF74"/>
    <property type="match status" value="1"/>
</dbReference>
<keyword evidence="2" id="KW-1185">Reference proteome</keyword>
<evidence type="ECO:0000313" key="2">
    <source>
        <dbReference type="Proteomes" id="UP001642260"/>
    </source>
</evidence>
<comment type="caution">
    <text evidence="1">The sequence shown here is derived from an EMBL/GenBank/DDBJ whole genome shotgun (WGS) entry which is preliminary data.</text>
</comment>
<dbReference type="AlphaFoldDB" id="A0ABC8KA44"/>
<proteinExistence type="predicted"/>
<dbReference type="Pfam" id="PF14953">
    <property type="entry name" value="DUF4504"/>
    <property type="match status" value="1"/>
</dbReference>
<dbReference type="EMBL" id="CAKOAT010206599">
    <property type="protein sequence ID" value="CAH8355326.1"/>
    <property type="molecule type" value="Genomic_DNA"/>
</dbReference>
<dbReference type="InterPro" id="IPR027850">
    <property type="entry name" value="DUF4504"/>
</dbReference>
<gene>
    <name evidence="1" type="ORF">ERUC_LOCUS21081</name>
</gene>
<dbReference type="Proteomes" id="UP001642260">
    <property type="component" value="Unassembled WGS sequence"/>
</dbReference>
<protein>
    <submittedName>
        <fullName evidence="1">Uncharacterized protein</fullName>
    </submittedName>
</protein>
<evidence type="ECO:0000313" key="1">
    <source>
        <dbReference type="EMBL" id="CAH8355326.1"/>
    </source>
</evidence>
<reference evidence="1 2" key="1">
    <citation type="submission" date="2022-03" db="EMBL/GenBank/DDBJ databases">
        <authorList>
            <person name="Macdonald S."/>
            <person name="Ahmed S."/>
            <person name="Newling K."/>
        </authorList>
    </citation>
    <scope>NUCLEOTIDE SEQUENCE [LARGE SCALE GENOMIC DNA]</scope>
</reference>